<dbReference type="EMBL" id="ML994618">
    <property type="protein sequence ID" value="KAF2190379.1"/>
    <property type="molecule type" value="Genomic_DNA"/>
</dbReference>
<protein>
    <submittedName>
        <fullName evidence="3">HET-domain-containing protein</fullName>
    </submittedName>
</protein>
<dbReference type="PANTHER" id="PTHR33112">
    <property type="entry name" value="DOMAIN PROTEIN, PUTATIVE-RELATED"/>
    <property type="match status" value="1"/>
</dbReference>
<evidence type="ECO:0000313" key="3">
    <source>
        <dbReference type="EMBL" id="KAF2190379.1"/>
    </source>
</evidence>
<dbReference type="InterPro" id="IPR010730">
    <property type="entry name" value="HET"/>
</dbReference>
<dbReference type="AlphaFoldDB" id="A0A6A6EIC4"/>
<dbReference type="Pfam" id="PF06985">
    <property type="entry name" value="HET"/>
    <property type="match status" value="1"/>
</dbReference>
<sequence length="712" mass="80351">MTKRCVFCSTLNKDLMDLPKADRQKLQDAKSPLYRWTIRSTAKNRDSKGSVTVSFRSLQQKRSHDEKSTQQASLVGTLNPKNSSSTQNQHSTRTFYLFPEDDLAHIPAKDELGFTTNPSINGGHQIKKWIQDCDHNPSTIHLIKTADENIKGPYITLSHCWGPRTKENEFLTLQGETEEEYKTKGLKLTALSINFQQAISVARFIGMRYIWIDSLCIIQGPASDFGTEGQLMHKVYRNSYCNLAAADSVDSRGGLFRTRKPADILPGRYRGDGRSAIFGTTAWMVVPENLWDADLLGTNIYTRGWVFQERMLSPRFWSSSVLRYTKCDLTNQADKTVAIWSIAKLVRDAWSDEYGAGMWGTALEEQLGWRVVDMKKSKRSVDLQWRQPSWSWTSVQGAVLAGERVAVERCYRVRGHDGKAISFKTKGLKRPAAEREHSDSLKEDLEIGWEEWQMKRRTQSSSQTTSAKSTTTDPKKYAKTALGTNPRDIEPELASKSIAIHAPIGSGSLHSNTETGTYSLKVKINTGGGVNTTTPQDTSREITLEAFPDELPSNLDLSPHPAHFLVLAATAHATPVSSFGLGLDLDEYDSDNEPEVPIHTTYSGIGILLIQSEEYLRRGAFRVKIKEAAKRINDFFVEKGTIQKGSSEEWTVRGLNSEMEHLMRLIVQLEWHKGTAEQHRHFRRTGSFQFRDLDEEAYAEIMGRQAVKSWLD</sequence>
<evidence type="ECO:0000256" key="1">
    <source>
        <dbReference type="SAM" id="MobiDB-lite"/>
    </source>
</evidence>
<feature type="domain" description="Heterokaryon incompatibility" evidence="2">
    <location>
        <begin position="154"/>
        <end position="309"/>
    </location>
</feature>
<keyword evidence="4" id="KW-1185">Reference proteome</keyword>
<gene>
    <name evidence="3" type="ORF">K469DRAFT_733170</name>
</gene>
<evidence type="ECO:0000313" key="4">
    <source>
        <dbReference type="Proteomes" id="UP000800200"/>
    </source>
</evidence>
<dbReference type="OrthoDB" id="5362512at2759"/>
<dbReference type="PANTHER" id="PTHR33112:SF10">
    <property type="entry name" value="TOL"/>
    <property type="match status" value="1"/>
</dbReference>
<feature type="compositionally biased region" description="Polar residues" evidence="1">
    <location>
        <begin position="69"/>
        <end position="90"/>
    </location>
</feature>
<feature type="compositionally biased region" description="Polar residues" evidence="1">
    <location>
        <begin position="49"/>
        <end position="60"/>
    </location>
</feature>
<name>A0A6A6EIC4_9PEZI</name>
<proteinExistence type="predicted"/>
<organism evidence="3 4">
    <name type="scientific">Zopfia rhizophila CBS 207.26</name>
    <dbReference type="NCBI Taxonomy" id="1314779"/>
    <lineage>
        <taxon>Eukaryota</taxon>
        <taxon>Fungi</taxon>
        <taxon>Dikarya</taxon>
        <taxon>Ascomycota</taxon>
        <taxon>Pezizomycotina</taxon>
        <taxon>Dothideomycetes</taxon>
        <taxon>Dothideomycetes incertae sedis</taxon>
        <taxon>Zopfiaceae</taxon>
        <taxon>Zopfia</taxon>
    </lineage>
</organism>
<reference evidence="3" key="1">
    <citation type="journal article" date="2020" name="Stud. Mycol.">
        <title>101 Dothideomycetes genomes: a test case for predicting lifestyles and emergence of pathogens.</title>
        <authorList>
            <person name="Haridas S."/>
            <person name="Albert R."/>
            <person name="Binder M."/>
            <person name="Bloem J."/>
            <person name="Labutti K."/>
            <person name="Salamov A."/>
            <person name="Andreopoulos B."/>
            <person name="Baker S."/>
            <person name="Barry K."/>
            <person name="Bills G."/>
            <person name="Bluhm B."/>
            <person name="Cannon C."/>
            <person name="Castanera R."/>
            <person name="Culley D."/>
            <person name="Daum C."/>
            <person name="Ezra D."/>
            <person name="Gonzalez J."/>
            <person name="Henrissat B."/>
            <person name="Kuo A."/>
            <person name="Liang C."/>
            <person name="Lipzen A."/>
            <person name="Lutzoni F."/>
            <person name="Magnuson J."/>
            <person name="Mondo S."/>
            <person name="Nolan M."/>
            <person name="Ohm R."/>
            <person name="Pangilinan J."/>
            <person name="Park H.-J."/>
            <person name="Ramirez L."/>
            <person name="Alfaro M."/>
            <person name="Sun H."/>
            <person name="Tritt A."/>
            <person name="Yoshinaga Y."/>
            <person name="Zwiers L.-H."/>
            <person name="Turgeon B."/>
            <person name="Goodwin S."/>
            <person name="Spatafora J."/>
            <person name="Crous P."/>
            <person name="Grigoriev I."/>
        </authorList>
    </citation>
    <scope>NUCLEOTIDE SEQUENCE</scope>
    <source>
        <strain evidence="3">CBS 207.26</strain>
    </source>
</reference>
<feature type="compositionally biased region" description="Low complexity" evidence="1">
    <location>
        <begin position="459"/>
        <end position="472"/>
    </location>
</feature>
<accession>A0A6A6EIC4</accession>
<feature type="region of interest" description="Disordered" evidence="1">
    <location>
        <begin position="454"/>
        <end position="482"/>
    </location>
</feature>
<dbReference type="Proteomes" id="UP000800200">
    <property type="component" value="Unassembled WGS sequence"/>
</dbReference>
<evidence type="ECO:0000259" key="2">
    <source>
        <dbReference type="Pfam" id="PF06985"/>
    </source>
</evidence>
<feature type="region of interest" description="Disordered" evidence="1">
    <location>
        <begin position="48"/>
        <end position="90"/>
    </location>
</feature>